<accession>A0A0W7XB46</accession>
<organism evidence="3 4">
    <name type="scientific">Streptomyces silvensis</name>
    <dbReference type="NCBI Taxonomy" id="1765722"/>
    <lineage>
        <taxon>Bacteria</taxon>
        <taxon>Bacillati</taxon>
        <taxon>Actinomycetota</taxon>
        <taxon>Actinomycetes</taxon>
        <taxon>Kitasatosporales</taxon>
        <taxon>Streptomycetaceae</taxon>
        <taxon>Streptomyces</taxon>
    </lineage>
</organism>
<keyword evidence="2" id="KW-0732">Signal</keyword>
<dbReference type="Pfam" id="PF03995">
    <property type="entry name" value="Inhibitor_I36"/>
    <property type="match status" value="1"/>
</dbReference>
<dbReference type="OrthoDB" id="3696766at2"/>
<feature type="region of interest" description="Disordered" evidence="1">
    <location>
        <begin position="28"/>
        <end position="104"/>
    </location>
</feature>
<evidence type="ECO:0000256" key="1">
    <source>
        <dbReference type="SAM" id="MobiDB-lite"/>
    </source>
</evidence>
<dbReference type="STRING" id="1765722.AT728_30920"/>
<keyword evidence="4" id="KW-1185">Reference proteome</keyword>
<dbReference type="Proteomes" id="UP000054804">
    <property type="component" value="Unassembled WGS sequence"/>
</dbReference>
<dbReference type="RefSeq" id="WP_058845590.1">
    <property type="nucleotide sequence ID" value="NZ_LOCL01000022.1"/>
</dbReference>
<gene>
    <name evidence="3" type="ORF">AT728_30920</name>
</gene>
<feature type="chain" id="PRO_5006937205" evidence="2">
    <location>
        <begin position="29"/>
        <end position="280"/>
    </location>
</feature>
<sequence length="280" mass="30325">MRKPLTSLFVVTTSAAALMITSGAVVHAADPVPEPKATSSTLPEDPAEEQFDEPSDETTDVPVDEPSEEPTEEPSDAPTDKPDGPASNPAEGGPGTAEPAGPVIADYNGRKINLAESWEGATSCTELPDGDVHCYDTDEEALADPALPAASREATRQAEAAPGALLRLPSRCVYDYWCLYSDASHEGKILRFSEDGTKKLKSYGMQNKLSSVYYRVMNWTLNYGDAKVTDSRTWPTADRVRRLSAGSITKAGNYPNFKRLGYPGGGNWNDKVDYFEIRRA</sequence>
<proteinExistence type="predicted"/>
<evidence type="ECO:0000313" key="3">
    <source>
        <dbReference type="EMBL" id="KUF20172.1"/>
    </source>
</evidence>
<name>A0A0W7XB46_9ACTN</name>
<reference evidence="3 4" key="1">
    <citation type="submission" date="2015-12" db="EMBL/GenBank/DDBJ databases">
        <title>Draft genome sequence of Streptomyces silvensis ATCC 53525, a producer of novel hormone antagonists.</title>
        <authorList>
            <person name="Johnston C.W."/>
            <person name="Li Y."/>
            <person name="Magarvey N.A."/>
        </authorList>
    </citation>
    <scope>NUCLEOTIDE SEQUENCE [LARGE SCALE GENOMIC DNA]</scope>
    <source>
        <strain evidence="3 4">ATCC 53525</strain>
    </source>
</reference>
<comment type="caution">
    <text evidence="3">The sequence shown here is derived from an EMBL/GenBank/DDBJ whole genome shotgun (WGS) entry which is preliminary data.</text>
</comment>
<dbReference type="EMBL" id="LOCL01000022">
    <property type="protein sequence ID" value="KUF20172.1"/>
    <property type="molecule type" value="Genomic_DNA"/>
</dbReference>
<feature type="signal peptide" evidence="2">
    <location>
        <begin position="1"/>
        <end position="28"/>
    </location>
</feature>
<dbReference type="AlphaFoldDB" id="A0A0W7XB46"/>
<evidence type="ECO:0000313" key="4">
    <source>
        <dbReference type="Proteomes" id="UP000054804"/>
    </source>
</evidence>
<protein>
    <submittedName>
        <fullName evidence="3">Uncharacterized protein</fullName>
    </submittedName>
</protein>
<feature type="compositionally biased region" description="Acidic residues" evidence="1">
    <location>
        <begin position="45"/>
        <end position="75"/>
    </location>
</feature>
<evidence type="ECO:0000256" key="2">
    <source>
        <dbReference type="SAM" id="SignalP"/>
    </source>
</evidence>